<proteinExistence type="predicted"/>
<keyword evidence="1" id="KW-1133">Transmembrane helix</keyword>
<keyword evidence="3" id="KW-1185">Reference proteome</keyword>
<dbReference type="SMART" id="SM00267">
    <property type="entry name" value="GGDEF"/>
    <property type="match status" value="1"/>
</dbReference>
<protein>
    <recommendedName>
        <fullName evidence="4">EAL domain-containing protein</fullName>
    </recommendedName>
</protein>
<dbReference type="GO" id="GO:0071111">
    <property type="term" value="F:cyclic-guanylate-specific phosphodiesterase activity"/>
    <property type="evidence" value="ECO:0007669"/>
    <property type="project" value="InterPro"/>
</dbReference>
<dbReference type="PANTHER" id="PTHR33121:SF71">
    <property type="entry name" value="OXYGEN SENSOR PROTEIN DOSP"/>
    <property type="match status" value="1"/>
</dbReference>
<keyword evidence="1" id="KW-0812">Transmembrane</keyword>
<evidence type="ECO:0000313" key="2">
    <source>
        <dbReference type="EMBL" id="BCR36502.1"/>
    </source>
</evidence>
<dbReference type="Pfam" id="PF00563">
    <property type="entry name" value="EAL"/>
    <property type="match status" value="1"/>
</dbReference>
<dbReference type="EMBL" id="AP024412">
    <property type="protein sequence ID" value="BCR36502.1"/>
    <property type="molecule type" value="Genomic_DNA"/>
</dbReference>
<dbReference type="Pfam" id="PF00990">
    <property type="entry name" value="GGDEF"/>
    <property type="match status" value="1"/>
</dbReference>
<feature type="transmembrane region" description="Helical" evidence="1">
    <location>
        <begin position="31"/>
        <end position="53"/>
    </location>
</feature>
<evidence type="ECO:0008006" key="4">
    <source>
        <dbReference type="Google" id="ProtNLM"/>
    </source>
</evidence>
<feature type="transmembrane region" description="Helical" evidence="1">
    <location>
        <begin position="65"/>
        <end position="83"/>
    </location>
</feature>
<dbReference type="PANTHER" id="PTHR33121">
    <property type="entry name" value="CYCLIC DI-GMP PHOSPHODIESTERASE PDEF"/>
    <property type="match status" value="1"/>
</dbReference>
<dbReference type="InterPro" id="IPR000160">
    <property type="entry name" value="GGDEF_dom"/>
</dbReference>
<evidence type="ECO:0000313" key="3">
    <source>
        <dbReference type="Proteomes" id="UP000620133"/>
    </source>
</evidence>
<sequence length="545" mass="63324">MNQNKIKNEINQLNITDEKKLSPINESIKIIVYYALLSFLWIFGSDLLVNLFVHDADLISQIQTVKGIFFVLLSSSIFYIIIFKKLNLYVVSIIKLKKANENLEIMNENSIKLDAKLFQLAYYDELTELPNKILLEEKVNTYLQNNSKKMMALVYMDIDEFRNINEVKGHQIGDELIKSVANVMKKHIKDNDILCHTGADEFVVAVFDIKDLSEFLSEIEEFFKNIKQTYILDKDEYYVTFSGGVALAPDHGNDYITLLRHADSALSMAKNKGKDQLVIFDDEMVTMITQQTELLNLLRNAIPNHEFSLHYQPVIDLKDHSIIGAEALIRWHNKSKGYIPPLEFISLSEKNGYIKEITEWVFYQVAKDISKWPKKEEDFKISVNISAVMLIHDSFLKYLNKWIKQYQIDCKQIILEITETAVITDIDRSIHVLLQLRKMGFTIALDDFGTGYSSLTYLQRLPIDIIKIDRSFINNINKETKEFHVLKYMIDLAHHLNMKVVAEGIEIVEQQKIVKAYLGDLAQGYYYCKPMPKEQLIDFMKSYKN</sequence>
<dbReference type="AlphaFoldDB" id="A0A7U9TKW3"/>
<dbReference type="InterPro" id="IPR029787">
    <property type="entry name" value="Nucleotide_cyclase"/>
</dbReference>
<dbReference type="SMART" id="SM00052">
    <property type="entry name" value="EAL"/>
    <property type="match status" value="1"/>
</dbReference>
<dbReference type="Proteomes" id="UP000620133">
    <property type="component" value="Chromosome"/>
</dbReference>
<reference evidence="2" key="1">
    <citation type="submission" date="2021-01" db="EMBL/GenBank/DDBJ databases">
        <title>Draft genome sequence of Acholeplasmataceae bacterium strain Mahy22.</title>
        <authorList>
            <person name="Watanabe M."/>
            <person name="Kojima H."/>
            <person name="Fukui M."/>
        </authorList>
    </citation>
    <scope>NUCLEOTIDE SEQUENCE</scope>
    <source>
        <strain evidence="2">Mahy22</strain>
    </source>
</reference>
<dbReference type="InterPro" id="IPR035919">
    <property type="entry name" value="EAL_sf"/>
</dbReference>
<dbReference type="CDD" id="cd01949">
    <property type="entry name" value="GGDEF"/>
    <property type="match status" value="1"/>
</dbReference>
<dbReference type="InterPro" id="IPR001633">
    <property type="entry name" value="EAL_dom"/>
</dbReference>
<dbReference type="SUPFAM" id="SSF141868">
    <property type="entry name" value="EAL domain-like"/>
    <property type="match status" value="1"/>
</dbReference>
<dbReference type="RefSeq" id="WP_176239887.1">
    <property type="nucleotide sequence ID" value="NZ_AP024412.1"/>
</dbReference>
<evidence type="ECO:0000256" key="1">
    <source>
        <dbReference type="SAM" id="Phobius"/>
    </source>
</evidence>
<keyword evidence="1" id="KW-0472">Membrane</keyword>
<dbReference type="SUPFAM" id="SSF55073">
    <property type="entry name" value="Nucleotide cyclase"/>
    <property type="match status" value="1"/>
</dbReference>
<organism evidence="2 3">
    <name type="scientific">Mariniplasma anaerobium</name>
    <dbReference type="NCBI Taxonomy" id="2735436"/>
    <lineage>
        <taxon>Bacteria</taxon>
        <taxon>Bacillati</taxon>
        <taxon>Mycoplasmatota</taxon>
        <taxon>Mollicutes</taxon>
        <taxon>Acholeplasmatales</taxon>
        <taxon>Acholeplasmataceae</taxon>
        <taxon>Mariniplasma</taxon>
    </lineage>
</organism>
<name>A0A7U9TKW3_9MOLU</name>
<dbReference type="CDD" id="cd01948">
    <property type="entry name" value="EAL"/>
    <property type="match status" value="1"/>
</dbReference>
<dbReference type="PROSITE" id="PS50883">
    <property type="entry name" value="EAL"/>
    <property type="match status" value="1"/>
</dbReference>
<dbReference type="InterPro" id="IPR043128">
    <property type="entry name" value="Rev_trsase/Diguanyl_cyclase"/>
</dbReference>
<dbReference type="Gene3D" id="3.20.20.450">
    <property type="entry name" value="EAL domain"/>
    <property type="match status" value="1"/>
</dbReference>
<dbReference type="NCBIfam" id="TIGR00254">
    <property type="entry name" value="GGDEF"/>
    <property type="match status" value="1"/>
</dbReference>
<dbReference type="InterPro" id="IPR050706">
    <property type="entry name" value="Cyclic-di-GMP_PDE-like"/>
</dbReference>
<accession>A0A7U9TKW3</accession>
<dbReference type="PROSITE" id="PS50887">
    <property type="entry name" value="GGDEF"/>
    <property type="match status" value="1"/>
</dbReference>
<gene>
    <name evidence="2" type="ORF">MPAN_013950</name>
</gene>
<dbReference type="KEGG" id="manr:MPAN_013950"/>
<dbReference type="Gene3D" id="3.30.70.270">
    <property type="match status" value="1"/>
</dbReference>